<organism evidence="1">
    <name type="scientific">Photobacterium damselae subsp. damselae</name>
    <name type="common">Listonella damsela</name>
    <dbReference type="NCBI Taxonomy" id="85581"/>
    <lineage>
        <taxon>Bacteria</taxon>
        <taxon>Pseudomonadati</taxon>
        <taxon>Pseudomonadota</taxon>
        <taxon>Gammaproteobacteria</taxon>
        <taxon>Vibrionales</taxon>
        <taxon>Vibrionaceae</taxon>
        <taxon>Photobacterium</taxon>
    </lineage>
</organism>
<dbReference type="EMBL" id="FN597600">
    <property type="protein sequence ID" value="CBX86880.1"/>
    <property type="molecule type" value="Genomic_DNA"/>
</dbReference>
<geneLocation type="plasmid" evidence="1">
    <name>pPHDD1</name>
</geneLocation>
<reference evidence="1" key="1">
    <citation type="submission" date="2009-11" db="EMBL/GenBank/DDBJ databases">
        <title>Identification of virulence genes in Photobacterium damselae subsp. damselae by Supression Subtractive hybridization: damselysin toxin is encoded on a large conjugative plasmid.</title>
        <authorList>
            <person name="Rivas A.J."/>
            <person name="Lemos M.L."/>
            <person name="Osorio C.R."/>
        </authorList>
    </citation>
    <scope>NUCLEOTIDE SEQUENCE [LARGE SCALE GENOMIC DNA]</scope>
    <source>
        <strain evidence="1">RM71</strain>
        <plasmid evidence="1">pPHDD1</plasmid>
    </source>
</reference>
<evidence type="ECO:0000313" key="1">
    <source>
        <dbReference type="EMBL" id="CBX86880.1"/>
    </source>
</evidence>
<sequence>MNVREAGSEGKAREVRDLIDEVFLADYELVEKKDLNSHQRWRVFLQTKSG</sequence>
<proteinExistence type="predicted"/>
<name>E4WLG2_PHODD</name>
<protein>
    <submittedName>
        <fullName evidence="1">Uncharacterized protein</fullName>
    </submittedName>
</protein>
<accession>E4WLG2</accession>
<dbReference type="AlphaFoldDB" id="E4WLG2"/>
<gene>
    <name evidence="1" type="primary">orf114</name>
</gene>
<keyword evidence="1" id="KW-0614">Plasmid</keyword>